<dbReference type="PROSITE" id="PS50217">
    <property type="entry name" value="BZIP"/>
    <property type="match status" value="1"/>
</dbReference>
<sequence length="294" mass="32404">MSSAALQSNDPHSIAKTGNMCQIMDYYQSSANVCDSSGASTSAGDEMQGWDSKFVGGNITTQSNMFFTPSHQFKGDMSFAPDLFVGTDQQQASVSSPIQSPQGPYQSQYDQRRFSVSSDCVQPSMLHSHSSTALEYQPPQTPTQSSRVNDVQSPAQNTFSLPRTPSSAAQKPRSRRSKFDPDFEKKSSSSATRSSSSPPPSSEPPSQREKNLQSNRKAAARCRQKKKQWIAQLEEQCHHLKVRNASLEDEADCLRREVYELKSLLLKHSSCGFGPIDTYISELAHSSFAKGRKA</sequence>
<reference evidence="8" key="1">
    <citation type="submission" date="2020-04" db="EMBL/GenBank/DDBJ databases">
        <title>Genome Assembly and Annotation of Botryosphaeria dothidea sdau 11-99, a Latent Pathogen of Apple Fruit Ring Rot in China.</title>
        <authorList>
            <person name="Yu C."/>
            <person name="Diao Y."/>
            <person name="Lu Q."/>
            <person name="Zhao J."/>
            <person name="Cui S."/>
            <person name="Peng C."/>
            <person name="He B."/>
            <person name="Liu H."/>
        </authorList>
    </citation>
    <scope>NUCLEOTIDE SEQUENCE [LARGE SCALE GENOMIC DNA]</scope>
    <source>
        <strain evidence="8">Sdau11-99</strain>
    </source>
</reference>
<feature type="compositionally biased region" description="Polar residues" evidence="6">
    <location>
        <begin position="142"/>
        <end position="169"/>
    </location>
</feature>
<proteinExistence type="predicted"/>
<dbReference type="GO" id="GO:0005634">
    <property type="term" value="C:nucleus"/>
    <property type="evidence" value="ECO:0007669"/>
    <property type="project" value="UniProtKB-SubCell"/>
</dbReference>
<evidence type="ECO:0000259" key="7">
    <source>
        <dbReference type="PROSITE" id="PS50217"/>
    </source>
</evidence>
<feature type="domain" description="BZIP" evidence="7">
    <location>
        <begin position="205"/>
        <end position="268"/>
    </location>
</feature>
<dbReference type="SMART" id="SM00338">
    <property type="entry name" value="BRLZ"/>
    <property type="match status" value="1"/>
</dbReference>
<dbReference type="GO" id="GO:0003700">
    <property type="term" value="F:DNA-binding transcription factor activity"/>
    <property type="evidence" value="ECO:0007669"/>
    <property type="project" value="InterPro"/>
</dbReference>
<dbReference type="PANTHER" id="PTHR19304">
    <property type="entry name" value="CYCLIC-AMP RESPONSE ELEMENT BINDING PROTEIN"/>
    <property type="match status" value="1"/>
</dbReference>
<keyword evidence="3" id="KW-0804">Transcription</keyword>
<dbReference type="InterPro" id="IPR046347">
    <property type="entry name" value="bZIP_sf"/>
</dbReference>
<evidence type="ECO:0000256" key="3">
    <source>
        <dbReference type="ARBA" id="ARBA00023163"/>
    </source>
</evidence>
<keyword evidence="4" id="KW-0539">Nucleus</keyword>
<comment type="subcellular location">
    <subcellularLocation>
        <location evidence="1">Nucleus</location>
    </subcellularLocation>
</comment>
<organism evidence="8 9">
    <name type="scientific">Botryosphaeria dothidea</name>
    <dbReference type="NCBI Taxonomy" id="55169"/>
    <lineage>
        <taxon>Eukaryota</taxon>
        <taxon>Fungi</taxon>
        <taxon>Dikarya</taxon>
        <taxon>Ascomycota</taxon>
        <taxon>Pezizomycotina</taxon>
        <taxon>Dothideomycetes</taxon>
        <taxon>Dothideomycetes incertae sedis</taxon>
        <taxon>Botryosphaeriales</taxon>
        <taxon>Botryosphaeriaceae</taxon>
        <taxon>Botryosphaeria</taxon>
    </lineage>
</organism>
<dbReference type="Proteomes" id="UP000572817">
    <property type="component" value="Unassembled WGS sequence"/>
</dbReference>
<dbReference type="EMBL" id="WWBZ02000022">
    <property type="protein sequence ID" value="KAF4308173.1"/>
    <property type="molecule type" value="Genomic_DNA"/>
</dbReference>
<feature type="region of interest" description="Disordered" evidence="6">
    <location>
        <begin position="88"/>
        <end position="220"/>
    </location>
</feature>
<feature type="compositionally biased region" description="Basic and acidic residues" evidence="6">
    <location>
        <begin position="177"/>
        <end position="187"/>
    </location>
</feature>
<dbReference type="SUPFAM" id="SSF57959">
    <property type="entry name" value="Leucine zipper domain"/>
    <property type="match status" value="1"/>
</dbReference>
<dbReference type="OrthoDB" id="295274at2759"/>
<evidence type="ECO:0000256" key="4">
    <source>
        <dbReference type="ARBA" id="ARBA00023242"/>
    </source>
</evidence>
<dbReference type="InterPro" id="IPR004827">
    <property type="entry name" value="bZIP"/>
</dbReference>
<keyword evidence="2" id="KW-0805">Transcription regulation</keyword>
<protein>
    <recommendedName>
        <fullName evidence="7">BZIP domain-containing protein</fullName>
    </recommendedName>
</protein>
<dbReference type="Pfam" id="PF00170">
    <property type="entry name" value="bZIP_1"/>
    <property type="match status" value="1"/>
</dbReference>
<keyword evidence="5" id="KW-0175">Coiled coil</keyword>
<dbReference type="AlphaFoldDB" id="A0A8H4N5P2"/>
<evidence type="ECO:0000256" key="1">
    <source>
        <dbReference type="ARBA" id="ARBA00004123"/>
    </source>
</evidence>
<evidence type="ECO:0000313" key="9">
    <source>
        <dbReference type="Proteomes" id="UP000572817"/>
    </source>
</evidence>
<name>A0A8H4N5P2_9PEZI</name>
<accession>A0A8H4N5P2</accession>
<dbReference type="Gene3D" id="1.20.5.170">
    <property type="match status" value="1"/>
</dbReference>
<evidence type="ECO:0000313" key="8">
    <source>
        <dbReference type="EMBL" id="KAF4308173.1"/>
    </source>
</evidence>
<dbReference type="CDD" id="cd14687">
    <property type="entry name" value="bZIP_ATF2"/>
    <property type="match status" value="1"/>
</dbReference>
<feature type="compositionally biased region" description="Polar residues" evidence="6">
    <location>
        <begin position="88"/>
        <end position="134"/>
    </location>
</feature>
<dbReference type="InterPro" id="IPR051027">
    <property type="entry name" value="bZIP_transcription_factors"/>
</dbReference>
<evidence type="ECO:0000256" key="6">
    <source>
        <dbReference type="SAM" id="MobiDB-lite"/>
    </source>
</evidence>
<feature type="coiled-coil region" evidence="5">
    <location>
        <begin position="230"/>
        <end position="264"/>
    </location>
</feature>
<dbReference type="PROSITE" id="PS00036">
    <property type="entry name" value="BZIP_BASIC"/>
    <property type="match status" value="1"/>
</dbReference>
<evidence type="ECO:0000256" key="5">
    <source>
        <dbReference type="SAM" id="Coils"/>
    </source>
</evidence>
<comment type="caution">
    <text evidence="8">The sequence shown here is derived from an EMBL/GenBank/DDBJ whole genome shotgun (WGS) entry which is preliminary data.</text>
</comment>
<gene>
    <name evidence="8" type="ORF">GTA08_BOTSDO03865</name>
</gene>
<keyword evidence="9" id="KW-1185">Reference proteome</keyword>
<evidence type="ECO:0000256" key="2">
    <source>
        <dbReference type="ARBA" id="ARBA00023015"/>
    </source>
</evidence>